<dbReference type="EMBL" id="AACEQR010000025">
    <property type="protein sequence ID" value="EAK2514879.1"/>
    <property type="molecule type" value="Genomic_DNA"/>
</dbReference>
<evidence type="ECO:0000256" key="6">
    <source>
        <dbReference type="ARBA" id="ARBA00022989"/>
    </source>
</evidence>
<dbReference type="InterPro" id="IPR020846">
    <property type="entry name" value="MFS_dom"/>
</dbReference>
<sequence>MSKNVKNLDTSFFGHPKPLLSLSLTELWERFSFYGIRPLLYLFMIASFEKSGMNLKPEEASAIMGIFASCLYLAALPGGWLADNYLGQKRAILLGALTIAFGHLCIAFSYFNNKMIFVGMVFLVIGTGLFKTCASVMVGMLYKKNDARRDSGFTLFYMCFNFGAFVAPLICGFLQKEYGWHFGFGAGGIGMLLAVIIFYLKTMPDLKEFDEKVGIDSTWDRPSKKSKNAFYIIIVSGIVLLGAIFLILGGFIKLDAQVINKNIILTILACAGIYFLYLFAFTSLKIEEKRNLIIFIVLFLAAALFWSVYEQQYTSFNFFAEKLTDKTILNYEIPTIWFQSLGGLFVILFAPFSAFIWTICAKNNKEISSIIKFALGLLGAALAFLIMALASNHAISLNGDANTLRENLENSSQIILVSPWWLVSSFLLMVLGELCLSPVGLSIMTKIAPNLIKSQVMGLWFVASALGNALAGFIGGKASEENIAYLPNLFYQCMWILLGAVIILLILKKPINKILKINIKEKI</sequence>
<dbReference type="InterPro" id="IPR036259">
    <property type="entry name" value="MFS_trans_sf"/>
</dbReference>
<keyword evidence="5" id="KW-0653">Protein transport</keyword>
<accession>A0A5T0RMX2</accession>
<dbReference type="EMBL" id="AAKBOZ010000002">
    <property type="protein sequence ID" value="ECQ5928096.1"/>
    <property type="molecule type" value="Genomic_DNA"/>
</dbReference>
<dbReference type="AlphaFoldDB" id="A0A5T0RMX2"/>
<comment type="caution">
    <text evidence="10">The sequence shown here is derived from an EMBL/GenBank/DDBJ whole genome shotgun (WGS) entry which is preliminary data.</text>
</comment>
<proteinExistence type="predicted"/>
<dbReference type="InterPro" id="IPR000109">
    <property type="entry name" value="POT_fam"/>
</dbReference>
<feature type="transmembrane region" description="Helical" evidence="8">
    <location>
        <begin position="415"/>
        <end position="436"/>
    </location>
</feature>
<evidence type="ECO:0000256" key="3">
    <source>
        <dbReference type="ARBA" id="ARBA00022475"/>
    </source>
</evidence>
<dbReference type="SUPFAM" id="SSF103473">
    <property type="entry name" value="MFS general substrate transporter"/>
    <property type="match status" value="1"/>
</dbReference>
<keyword evidence="5" id="KW-0571">Peptide transport</keyword>
<name>A0A5T0RMX2_CAMJU</name>
<comment type="subcellular location">
    <subcellularLocation>
        <location evidence="1">Cell membrane</location>
        <topology evidence="1">Multi-pass membrane protein</topology>
    </subcellularLocation>
</comment>
<feature type="transmembrane region" description="Helical" evidence="8">
    <location>
        <begin position="373"/>
        <end position="395"/>
    </location>
</feature>
<feature type="transmembrane region" description="Helical" evidence="8">
    <location>
        <begin position="263"/>
        <end position="280"/>
    </location>
</feature>
<evidence type="ECO:0000313" key="10">
    <source>
        <dbReference type="EMBL" id="EAK2514879.1"/>
    </source>
</evidence>
<feature type="transmembrane region" description="Helical" evidence="8">
    <location>
        <begin position="457"/>
        <end position="476"/>
    </location>
</feature>
<feature type="transmembrane region" description="Helical" evidence="8">
    <location>
        <begin position="229"/>
        <end position="251"/>
    </location>
</feature>
<gene>
    <name evidence="10" type="ORF">FC237_07680</name>
    <name evidence="11" type="ORF">FZL57_02085</name>
</gene>
<feature type="transmembrane region" description="Helical" evidence="8">
    <location>
        <begin position="336"/>
        <end position="361"/>
    </location>
</feature>
<dbReference type="GO" id="GO:0005886">
    <property type="term" value="C:plasma membrane"/>
    <property type="evidence" value="ECO:0007669"/>
    <property type="project" value="UniProtKB-SubCell"/>
</dbReference>
<evidence type="ECO:0000256" key="4">
    <source>
        <dbReference type="ARBA" id="ARBA00022692"/>
    </source>
</evidence>
<feature type="transmembrane region" description="Helical" evidence="8">
    <location>
        <begin position="91"/>
        <end position="111"/>
    </location>
</feature>
<feature type="transmembrane region" description="Helical" evidence="8">
    <location>
        <begin position="292"/>
        <end position="309"/>
    </location>
</feature>
<feature type="domain" description="Major facilitator superfamily (MFS) profile" evidence="9">
    <location>
        <begin position="1"/>
        <end position="511"/>
    </location>
</feature>
<evidence type="ECO:0000256" key="2">
    <source>
        <dbReference type="ARBA" id="ARBA00022448"/>
    </source>
</evidence>
<keyword evidence="4 8" id="KW-0812">Transmembrane</keyword>
<dbReference type="InterPro" id="IPR050171">
    <property type="entry name" value="MFS_Transporters"/>
</dbReference>
<dbReference type="RefSeq" id="WP_052789508.1">
    <property type="nucleotide sequence ID" value="NZ_BTDR01000002.1"/>
</dbReference>
<dbReference type="PANTHER" id="PTHR23517">
    <property type="entry name" value="RESISTANCE PROTEIN MDTM, PUTATIVE-RELATED-RELATED"/>
    <property type="match status" value="1"/>
</dbReference>
<dbReference type="CDD" id="cd17346">
    <property type="entry name" value="MFS_DtpA_like"/>
    <property type="match status" value="1"/>
</dbReference>
<evidence type="ECO:0000313" key="11">
    <source>
        <dbReference type="EMBL" id="ECQ5928096.1"/>
    </source>
</evidence>
<evidence type="ECO:0000256" key="7">
    <source>
        <dbReference type="ARBA" id="ARBA00023136"/>
    </source>
</evidence>
<organism evidence="10">
    <name type="scientific">Campylobacter jejuni</name>
    <dbReference type="NCBI Taxonomy" id="197"/>
    <lineage>
        <taxon>Bacteria</taxon>
        <taxon>Pseudomonadati</taxon>
        <taxon>Campylobacterota</taxon>
        <taxon>Epsilonproteobacteria</taxon>
        <taxon>Campylobacterales</taxon>
        <taxon>Campylobacteraceae</taxon>
        <taxon>Campylobacter</taxon>
    </lineage>
</organism>
<evidence type="ECO:0000256" key="8">
    <source>
        <dbReference type="SAM" id="Phobius"/>
    </source>
</evidence>
<dbReference type="PROSITE" id="PS50850">
    <property type="entry name" value="MFS"/>
    <property type="match status" value="1"/>
</dbReference>
<reference evidence="11" key="2">
    <citation type="submission" date="2019-08" db="EMBL/GenBank/DDBJ databases">
        <authorList>
            <person name="Ashton P.M."/>
            <person name="Dallman T."/>
            <person name="Nair S."/>
            <person name="De Pinna E."/>
            <person name="Peters T."/>
            <person name="Grant K."/>
        </authorList>
    </citation>
    <scope>NUCLEOTIDE SEQUENCE</scope>
    <source>
        <strain evidence="11">279840</strain>
    </source>
</reference>
<feature type="transmembrane region" description="Helical" evidence="8">
    <location>
        <begin position="488"/>
        <end position="507"/>
    </location>
</feature>
<dbReference type="Pfam" id="PF00854">
    <property type="entry name" value="PTR2"/>
    <property type="match status" value="1"/>
</dbReference>
<protein>
    <submittedName>
        <fullName evidence="10">Peptide MFS transporter</fullName>
    </submittedName>
</protein>
<evidence type="ECO:0000259" key="9">
    <source>
        <dbReference type="PROSITE" id="PS50850"/>
    </source>
</evidence>
<evidence type="ECO:0000256" key="5">
    <source>
        <dbReference type="ARBA" id="ARBA00022856"/>
    </source>
</evidence>
<dbReference type="GO" id="GO:1904680">
    <property type="term" value="F:peptide transmembrane transporter activity"/>
    <property type="evidence" value="ECO:0007669"/>
    <property type="project" value="InterPro"/>
</dbReference>
<reference evidence="10" key="1">
    <citation type="submission" date="2018-05" db="EMBL/GenBank/DDBJ databases">
        <authorList>
            <consortium name="GenomeTrakr network: Whole genome sequencing for foodborne pathogen traceback"/>
        </authorList>
    </citation>
    <scope>NUCLEOTIDE SEQUENCE</scope>
    <source>
        <strain evidence="10">CVM 22710-1</strain>
    </source>
</reference>
<evidence type="ECO:0000256" key="1">
    <source>
        <dbReference type="ARBA" id="ARBA00004651"/>
    </source>
</evidence>
<keyword evidence="7 8" id="KW-0472">Membrane</keyword>
<keyword evidence="3" id="KW-1003">Cell membrane</keyword>
<dbReference type="GO" id="GO:0015833">
    <property type="term" value="P:peptide transport"/>
    <property type="evidence" value="ECO:0007669"/>
    <property type="project" value="UniProtKB-KW"/>
</dbReference>
<feature type="transmembrane region" description="Helical" evidence="8">
    <location>
        <begin position="60"/>
        <end position="82"/>
    </location>
</feature>
<feature type="transmembrane region" description="Helical" evidence="8">
    <location>
        <begin position="154"/>
        <end position="175"/>
    </location>
</feature>
<feature type="transmembrane region" description="Helical" evidence="8">
    <location>
        <begin position="181"/>
        <end position="200"/>
    </location>
</feature>
<dbReference type="InterPro" id="IPR005279">
    <property type="entry name" value="Dipep/tripep_permease"/>
</dbReference>
<dbReference type="NCBIfam" id="TIGR00924">
    <property type="entry name" value="yjdL_sub1_fam"/>
    <property type="match status" value="1"/>
</dbReference>
<dbReference type="PANTHER" id="PTHR23517:SF15">
    <property type="entry name" value="PROTON-DEPENDENT OLIGOPEPTIDE FAMILY TRANSPORT PROTEIN"/>
    <property type="match status" value="1"/>
</dbReference>
<keyword evidence="2" id="KW-0813">Transport</keyword>
<feature type="transmembrane region" description="Helical" evidence="8">
    <location>
        <begin position="117"/>
        <end position="142"/>
    </location>
</feature>
<keyword evidence="6 8" id="KW-1133">Transmembrane helix</keyword>
<dbReference type="Gene3D" id="1.20.1250.20">
    <property type="entry name" value="MFS general substrate transporter like domains"/>
    <property type="match status" value="1"/>
</dbReference>